<keyword evidence="2" id="KW-1185">Reference proteome</keyword>
<organism evidence="1 2">
    <name type="scientific">Bifidobacterium cuniculi</name>
    <dbReference type="NCBI Taxonomy" id="1688"/>
    <lineage>
        <taxon>Bacteria</taxon>
        <taxon>Bacillati</taxon>
        <taxon>Actinomycetota</taxon>
        <taxon>Actinomycetes</taxon>
        <taxon>Bifidobacteriales</taxon>
        <taxon>Bifidobacteriaceae</taxon>
        <taxon>Bifidobacterium</taxon>
    </lineage>
</organism>
<sequence length="569" mass="65151">MGKELDIWQIGNTGLRSPARVWEGLRIFADSPFNGDLRGANEARFQELLIEKGLVKPTGTAKDTSSYARKWRYIFGRFGLTFPKVNKKDGQQDELGILDEVTPFGYTFLKADSDASRQECFLRSLSVEQYPTADKSGLFSPLRWILAIMLELERQTGSSELTRIEFCLWGQTTDPTDEVKEVVAKILDLRERRMRATAKRRFDSAEISARAQAYSKQKNNFTDYGDMNMRYLRIGGVLHRKGRGLEIASSKHVLAEQLAKLTMSHEPILETYRVLCHGAPLPIDNRASAMQVLRGVEKQLKDNELSYDLSKYDLSQVSEINMACQALEQELQEHDEMAYAQKQPEQWQEISEYMRLLTKGGGKSVNHEDENEGIEVPREEAASYLEWTLWRALLAMGHLENPPSMVRHFRLDADFFPVSTAGGGQGDLYSDYADYSLLTEVTLSTSSRQEAMEGEPVRRHLWDEIQKNRERGRQTDTYGLFIANKVNNNTAETFRHGVWYDNEGSKERLDIVPMDLADFREFFMMLFEEGITDKPTVLKNLLTSSEAQRDSMDAPEWCRYISRIATGKE</sequence>
<dbReference type="RefSeq" id="WP_081895529.1">
    <property type="nucleotide sequence ID" value="NZ_JGYV01000005.1"/>
</dbReference>
<accession>A0A087AZM0</accession>
<dbReference type="OrthoDB" id="5314016at2"/>
<comment type="caution">
    <text evidence="1">The sequence shown here is derived from an EMBL/GenBank/DDBJ whole genome shotgun (WGS) entry which is preliminary data.</text>
</comment>
<reference evidence="1 2" key="1">
    <citation type="submission" date="2014-03" db="EMBL/GenBank/DDBJ databases">
        <title>Genomics of Bifidobacteria.</title>
        <authorList>
            <person name="Ventura M."/>
            <person name="Milani C."/>
            <person name="Lugli G.A."/>
        </authorList>
    </citation>
    <scope>NUCLEOTIDE SEQUENCE [LARGE SCALE GENOMIC DNA]</scope>
    <source>
        <strain evidence="1 2">LMG 10738</strain>
    </source>
</reference>
<keyword evidence="1" id="KW-0378">Hydrolase</keyword>
<dbReference type="EMBL" id="JGYV01000005">
    <property type="protein sequence ID" value="KFI64220.1"/>
    <property type="molecule type" value="Genomic_DNA"/>
</dbReference>
<dbReference type="Gene3D" id="3.40.91.50">
    <property type="match status" value="1"/>
</dbReference>
<evidence type="ECO:0000313" key="1">
    <source>
        <dbReference type="EMBL" id="KFI64220.1"/>
    </source>
</evidence>
<protein>
    <submittedName>
        <fullName evidence="1">AlwI restriction endonuclease</fullName>
    </submittedName>
</protein>
<dbReference type="AlphaFoldDB" id="A0A087AZM0"/>
<dbReference type="eggNOG" id="COG1578">
    <property type="taxonomic scope" value="Bacteria"/>
</dbReference>
<dbReference type="Pfam" id="PF09491">
    <property type="entry name" value="RE_AlwI"/>
    <property type="match status" value="1"/>
</dbReference>
<evidence type="ECO:0000313" key="2">
    <source>
        <dbReference type="Proteomes" id="UP000029067"/>
    </source>
</evidence>
<dbReference type="STRING" id="1688.BCUN_2084"/>
<dbReference type="GO" id="GO:0004519">
    <property type="term" value="F:endonuclease activity"/>
    <property type="evidence" value="ECO:0007669"/>
    <property type="project" value="UniProtKB-KW"/>
</dbReference>
<dbReference type="InterPro" id="IPR018573">
    <property type="entry name" value="Restrct_endonuc_II_AlwI"/>
</dbReference>
<dbReference type="REBASE" id="384644">
    <property type="entry name" value="Bcu10738ORF2083P"/>
</dbReference>
<proteinExistence type="predicted"/>
<keyword evidence="1" id="KW-0540">Nuclease</keyword>
<dbReference type="Proteomes" id="UP000029067">
    <property type="component" value="Unassembled WGS sequence"/>
</dbReference>
<gene>
    <name evidence="1" type="ORF">BCUN_2084</name>
</gene>
<dbReference type="CDD" id="cd22316">
    <property type="entry name" value="BspD6I-like"/>
    <property type="match status" value="1"/>
</dbReference>
<name>A0A087AZM0_9BIFI</name>
<keyword evidence="1" id="KW-0255">Endonuclease</keyword>